<accession>F2ASR3</accession>
<dbReference type="Proteomes" id="UP000006222">
    <property type="component" value="Unassembled WGS sequence"/>
</dbReference>
<name>F2ASR3_RHOBT</name>
<organism evidence="1 2">
    <name type="scientific">Rhodopirellula baltica WH47</name>
    <dbReference type="NCBI Taxonomy" id="991778"/>
    <lineage>
        <taxon>Bacteria</taxon>
        <taxon>Pseudomonadati</taxon>
        <taxon>Planctomycetota</taxon>
        <taxon>Planctomycetia</taxon>
        <taxon>Pirellulales</taxon>
        <taxon>Pirellulaceae</taxon>
        <taxon>Rhodopirellula</taxon>
    </lineage>
</organism>
<evidence type="ECO:0000313" key="2">
    <source>
        <dbReference type="Proteomes" id="UP000006222"/>
    </source>
</evidence>
<dbReference type="AlphaFoldDB" id="F2ASR3"/>
<comment type="caution">
    <text evidence="1">The sequence shown here is derived from an EMBL/GenBank/DDBJ whole genome shotgun (WGS) entry which is preliminary data.</text>
</comment>
<dbReference type="PATRIC" id="fig|991778.3.peg.2929"/>
<gene>
    <name evidence="1" type="ORF">RBWH47_05766</name>
</gene>
<protein>
    <submittedName>
        <fullName evidence="1">Uncharacterized protein</fullName>
    </submittedName>
</protein>
<dbReference type="EMBL" id="AFAR01000151">
    <property type="protein sequence ID" value="EGF27309.1"/>
    <property type="molecule type" value="Genomic_DNA"/>
</dbReference>
<proteinExistence type="predicted"/>
<sequence>MTIEPRLHAENPKLTSRLIESKPEASARDRVHFPRIANRQIQFLGQ</sequence>
<evidence type="ECO:0000313" key="1">
    <source>
        <dbReference type="EMBL" id="EGF27309.1"/>
    </source>
</evidence>
<reference evidence="1 2" key="1">
    <citation type="journal article" date="2013" name="Mar. Genomics">
        <title>Expression of sulfatases in Rhodopirellula baltica and the diversity of sulfatases in the genus Rhodopirellula.</title>
        <authorList>
            <person name="Wegner C.E."/>
            <person name="Richter-Heitmann T."/>
            <person name="Klindworth A."/>
            <person name="Klockow C."/>
            <person name="Richter M."/>
            <person name="Achstetter T."/>
            <person name="Glockner F.O."/>
            <person name="Harder J."/>
        </authorList>
    </citation>
    <scope>NUCLEOTIDE SEQUENCE [LARGE SCALE GENOMIC DNA]</scope>
    <source>
        <strain evidence="1 2">WH47</strain>
    </source>
</reference>